<evidence type="ECO:0000256" key="3">
    <source>
        <dbReference type="SAM" id="Phobius"/>
    </source>
</evidence>
<evidence type="ECO:0000259" key="4">
    <source>
        <dbReference type="Pfam" id="PF00149"/>
    </source>
</evidence>
<evidence type="ECO:0000313" key="5">
    <source>
        <dbReference type="EMBL" id="ALS76304.1"/>
    </source>
</evidence>
<protein>
    <recommendedName>
        <fullName evidence="4">Calcineurin-like phosphoesterase domain-containing protein</fullName>
    </recommendedName>
</protein>
<name>A0A0U2XJH8_9BACL</name>
<dbReference type="STRING" id="200991.AUC31_14360"/>
<dbReference type="EMBL" id="CP013659">
    <property type="protein sequence ID" value="ALS76304.1"/>
    <property type="molecule type" value="Genomic_DNA"/>
</dbReference>
<keyword evidence="3" id="KW-1133">Transmembrane helix</keyword>
<dbReference type="InterPro" id="IPR006146">
    <property type="entry name" value="5'-Nucleotdase_CS"/>
</dbReference>
<reference evidence="5" key="1">
    <citation type="submission" date="2016-01" db="EMBL/GenBank/DDBJ databases">
        <title>Complete genome of Planococcus rifietoensis type strain M8.</title>
        <authorList>
            <person name="See-Too W.S."/>
        </authorList>
    </citation>
    <scope>NUCLEOTIDE SEQUENCE [LARGE SCALE GENOMIC DNA]</scope>
    <source>
        <strain evidence="5">M8</strain>
    </source>
</reference>
<comment type="similarity">
    <text evidence="1">Belongs to the 5'-nucleotidase family.</text>
</comment>
<proteinExistence type="inferred from homology"/>
<dbReference type="AlphaFoldDB" id="A0A0U2XJH8"/>
<dbReference type="InterPro" id="IPR006179">
    <property type="entry name" value="5_nucleotidase/apyrase"/>
</dbReference>
<keyword evidence="3" id="KW-0812">Transmembrane</keyword>
<feature type="compositionally biased region" description="Acidic residues" evidence="2">
    <location>
        <begin position="50"/>
        <end position="62"/>
    </location>
</feature>
<dbReference type="GO" id="GO:0009166">
    <property type="term" value="P:nucleotide catabolic process"/>
    <property type="evidence" value="ECO:0007669"/>
    <property type="project" value="InterPro"/>
</dbReference>
<evidence type="ECO:0000313" key="6">
    <source>
        <dbReference type="Proteomes" id="UP000067683"/>
    </source>
</evidence>
<dbReference type="Pfam" id="PF00149">
    <property type="entry name" value="Metallophos"/>
    <property type="match status" value="1"/>
</dbReference>
<dbReference type="PROSITE" id="PS00786">
    <property type="entry name" value="5_NUCLEOTIDASE_2"/>
    <property type="match status" value="1"/>
</dbReference>
<dbReference type="Gene3D" id="3.60.21.10">
    <property type="match status" value="1"/>
</dbReference>
<sequence>MTTMQKIVTFLAAIMVAFTAFLIWPQKDQSEGFGDAETPDPNETASTDATPDDSPESEPVEPEPFELTLIHTNDTHTVMDNIARRASLIEEIRGASTHHLLLSAGDVTSWEIGRKAQDSLANAVFMNHLDYDGMVLGNHEFDLGEGVVDHGPLSTYVKNAAHPVLGANVDFSQDQFLEPYADYSYTDAPVDGRINKGFVQTVGDEQIGIFGITHYKEVVTVPGDVSFADYTEAAKQAVAHFESIGIDKIVALTHIGVGHDRTLAKEVAGIDVIIGGHSHVTTNPPNHIGDTLVVQTGEYDTNLGELNVVFDEAGKIVDHSGKLHPTKNAEIHPDTARVQELFDEATALGIISYEDFIGHVIKAGELDTYEAFIK</sequence>
<dbReference type="SUPFAM" id="SSF56300">
    <property type="entry name" value="Metallo-dependent phosphatases"/>
    <property type="match status" value="1"/>
</dbReference>
<dbReference type="GO" id="GO:0000166">
    <property type="term" value="F:nucleotide binding"/>
    <property type="evidence" value="ECO:0007669"/>
    <property type="project" value="UniProtKB-KW"/>
</dbReference>
<dbReference type="GO" id="GO:0046872">
    <property type="term" value="F:metal ion binding"/>
    <property type="evidence" value="ECO:0007669"/>
    <property type="project" value="InterPro"/>
</dbReference>
<feature type="transmembrane region" description="Helical" evidence="3">
    <location>
        <begin position="7"/>
        <end position="24"/>
    </location>
</feature>
<organism evidence="5 6">
    <name type="scientific">Planococcus rifietoensis</name>
    <dbReference type="NCBI Taxonomy" id="200991"/>
    <lineage>
        <taxon>Bacteria</taxon>
        <taxon>Bacillati</taxon>
        <taxon>Bacillota</taxon>
        <taxon>Bacilli</taxon>
        <taxon>Bacillales</taxon>
        <taxon>Caryophanaceae</taxon>
        <taxon>Planococcus</taxon>
    </lineage>
</organism>
<feature type="domain" description="Calcineurin-like phosphoesterase" evidence="4">
    <location>
        <begin position="68"/>
        <end position="280"/>
    </location>
</feature>
<dbReference type="KEGG" id="prt:AUC31_14360"/>
<dbReference type="InterPro" id="IPR029052">
    <property type="entry name" value="Metallo-depent_PP-like"/>
</dbReference>
<feature type="region of interest" description="Disordered" evidence="2">
    <location>
        <begin position="30"/>
        <end position="62"/>
    </location>
</feature>
<dbReference type="PANTHER" id="PTHR11575:SF24">
    <property type="entry name" value="5'-NUCLEOTIDASE"/>
    <property type="match status" value="1"/>
</dbReference>
<evidence type="ECO:0000256" key="1">
    <source>
        <dbReference type="RuleBase" id="RU362119"/>
    </source>
</evidence>
<keyword evidence="3" id="KW-0472">Membrane</keyword>
<keyword evidence="1" id="KW-0378">Hydrolase</keyword>
<keyword evidence="1" id="KW-0547">Nucleotide-binding</keyword>
<keyword evidence="6" id="KW-1185">Reference proteome</keyword>
<dbReference type="Proteomes" id="UP000067683">
    <property type="component" value="Chromosome"/>
</dbReference>
<evidence type="ECO:0000256" key="2">
    <source>
        <dbReference type="SAM" id="MobiDB-lite"/>
    </source>
</evidence>
<accession>A0A0U2XJH8</accession>
<dbReference type="GO" id="GO:0016788">
    <property type="term" value="F:hydrolase activity, acting on ester bonds"/>
    <property type="evidence" value="ECO:0007669"/>
    <property type="project" value="InterPro"/>
</dbReference>
<dbReference type="InterPro" id="IPR004843">
    <property type="entry name" value="Calcineurin-like_PHP"/>
</dbReference>
<dbReference type="PANTHER" id="PTHR11575">
    <property type="entry name" value="5'-NUCLEOTIDASE-RELATED"/>
    <property type="match status" value="1"/>
</dbReference>
<gene>
    <name evidence="5" type="ORF">AUC31_14360</name>
</gene>
<dbReference type="PRINTS" id="PR01607">
    <property type="entry name" value="APYRASEFAMLY"/>
</dbReference>